<feature type="transmembrane region" description="Helical" evidence="1">
    <location>
        <begin position="6"/>
        <end position="27"/>
    </location>
</feature>
<name>A0A0A7I8C1_9BIFI</name>
<keyword evidence="1" id="KW-0812">Transmembrane</keyword>
<proteinExistence type="predicted"/>
<dbReference type="Proteomes" id="UP000030625">
    <property type="component" value="Chromosome"/>
</dbReference>
<reference evidence="2 3" key="1">
    <citation type="journal article" date="2015" name="Genome Announc.">
        <title>Complete and Assembled Genome Sequence of Bifidobacterium kashiwanohense PV20-2, Isolated from the Feces of an Anemic Kenyan Infant.</title>
        <authorList>
            <person name="Vazquez-Gutierrez P."/>
            <person name="Lacroix C."/>
            <person name="Chassard C."/>
            <person name="Klumpp J."/>
            <person name="Jans C."/>
            <person name="Stevens M.J."/>
        </authorList>
    </citation>
    <scope>NUCLEOTIDE SEQUENCE [LARGE SCALE GENOMIC DNA]</scope>
    <source>
        <strain evidence="2 3">PV20-2</strain>
    </source>
</reference>
<evidence type="ECO:0000256" key="1">
    <source>
        <dbReference type="SAM" id="Phobius"/>
    </source>
</evidence>
<keyword evidence="1" id="KW-1133">Transmembrane helix</keyword>
<dbReference type="STRING" id="1447716.AH68_06375"/>
<evidence type="ECO:0000313" key="3">
    <source>
        <dbReference type="Proteomes" id="UP000030625"/>
    </source>
</evidence>
<keyword evidence="1" id="KW-0472">Membrane</keyword>
<dbReference type="AlphaFoldDB" id="A0A0A7I8C1"/>
<protein>
    <submittedName>
        <fullName evidence="2">Uncharacterized protein</fullName>
    </submittedName>
</protein>
<dbReference type="KEGG" id="bka:AH68_06375"/>
<dbReference type="EMBL" id="CP007456">
    <property type="protein sequence ID" value="AIZ15465.1"/>
    <property type="molecule type" value="Genomic_DNA"/>
</dbReference>
<evidence type="ECO:0000313" key="2">
    <source>
        <dbReference type="EMBL" id="AIZ15465.1"/>
    </source>
</evidence>
<organism evidence="2 3">
    <name type="scientific">Bifidobacterium catenulatum PV20-2</name>
    <dbReference type="NCBI Taxonomy" id="1447716"/>
    <lineage>
        <taxon>Bacteria</taxon>
        <taxon>Bacillati</taxon>
        <taxon>Actinomycetota</taxon>
        <taxon>Actinomycetes</taxon>
        <taxon>Bifidobacteriales</taxon>
        <taxon>Bifidobacteriaceae</taxon>
        <taxon>Bifidobacterium</taxon>
    </lineage>
</organism>
<sequence>MVDVPQYTFAALLWLGRGIVLCVAGLLRIRGIVIGIGILRAGRVVEIICLTLYIATELRPLAGPLRLKLE</sequence>
<accession>A0A0A7I8C1</accession>
<gene>
    <name evidence="2" type="ORF">AH68_06375</name>
</gene>
<dbReference type="HOGENOM" id="CLU_2749670_0_0_11"/>